<feature type="transmembrane region" description="Helical" evidence="1">
    <location>
        <begin position="34"/>
        <end position="56"/>
    </location>
</feature>
<gene>
    <name evidence="2" type="ORF">GF068_37065</name>
</gene>
<evidence type="ECO:0000313" key="3">
    <source>
        <dbReference type="Proteomes" id="UP000440224"/>
    </source>
</evidence>
<evidence type="ECO:0000313" key="2">
    <source>
        <dbReference type="EMBL" id="MRG97500.1"/>
    </source>
</evidence>
<dbReference type="EMBL" id="WJIE01000018">
    <property type="protein sequence ID" value="MRG97500.1"/>
    <property type="molecule type" value="Genomic_DNA"/>
</dbReference>
<feature type="transmembrane region" description="Helical" evidence="1">
    <location>
        <begin position="289"/>
        <end position="307"/>
    </location>
</feature>
<feature type="transmembrane region" description="Helical" evidence="1">
    <location>
        <begin position="257"/>
        <end position="283"/>
    </location>
</feature>
<reference evidence="2 3" key="1">
    <citation type="submission" date="2019-10" db="EMBL/GenBank/DDBJ databases">
        <title>A soil myxobacterium in the family Polyangiaceae.</title>
        <authorList>
            <person name="Li Y."/>
            <person name="Wang J."/>
        </authorList>
    </citation>
    <scope>NUCLEOTIDE SEQUENCE [LARGE SCALE GENOMIC DNA]</scope>
    <source>
        <strain evidence="2 3">DSM 14734</strain>
    </source>
</reference>
<proteinExistence type="predicted"/>
<evidence type="ECO:0000256" key="1">
    <source>
        <dbReference type="SAM" id="Phobius"/>
    </source>
</evidence>
<sequence length="324" mass="35489">MTSPDPEKEASSPRVEPPRPRRRYGAVMKFVRRLHMYLGLLVFPWVLLFGASGALFNHPEIGRDIEQRDLSPEELSTLTGWKPWNPEQIAQRVVAQINAGSSGMYTLDPSAPSSFSGWPLLATPSRAGGRHVLIVSLDGGGATFSTHAPEPKSDPPPFVGATIELPEYRMAAVQDQLTELLPKLGIDAEGPLRAHPKVHPELRFRMRDENGRTWNVVYDLGTGQVDGRPAGAGKLRFVELLERLHTTHHFPIHGDMAWFFALFADITGITLVVWALSGLAMWWQMKPTRVVGALAIAIALAAAALVMRGTASEIQFGNVQGDGP</sequence>
<accession>A0A6N7Q3R4</accession>
<name>A0A6N7Q3R4_9BACT</name>
<protein>
    <recommendedName>
        <fullName evidence="4">PepSY domain-containing protein</fullName>
    </recommendedName>
</protein>
<dbReference type="AlphaFoldDB" id="A0A6N7Q3R4"/>
<dbReference type="OrthoDB" id="213240at2"/>
<keyword evidence="1" id="KW-0472">Membrane</keyword>
<organism evidence="2 3">
    <name type="scientific">Polyangium spumosum</name>
    <dbReference type="NCBI Taxonomy" id="889282"/>
    <lineage>
        <taxon>Bacteria</taxon>
        <taxon>Pseudomonadati</taxon>
        <taxon>Myxococcota</taxon>
        <taxon>Polyangia</taxon>
        <taxon>Polyangiales</taxon>
        <taxon>Polyangiaceae</taxon>
        <taxon>Polyangium</taxon>
    </lineage>
</organism>
<comment type="caution">
    <text evidence="2">The sequence shown here is derived from an EMBL/GenBank/DDBJ whole genome shotgun (WGS) entry which is preliminary data.</text>
</comment>
<keyword evidence="1" id="KW-0812">Transmembrane</keyword>
<dbReference type="Proteomes" id="UP000440224">
    <property type="component" value="Unassembled WGS sequence"/>
</dbReference>
<keyword evidence="3" id="KW-1185">Reference proteome</keyword>
<dbReference type="RefSeq" id="WP_153824284.1">
    <property type="nucleotide sequence ID" value="NZ_WJIE01000018.1"/>
</dbReference>
<keyword evidence="1" id="KW-1133">Transmembrane helix</keyword>
<evidence type="ECO:0008006" key="4">
    <source>
        <dbReference type="Google" id="ProtNLM"/>
    </source>
</evidence>